<organism evidence="3 4">
    <name type="scientific">Kineococcus radiotolerans (strain ATCC BAA-149 / DSM 14245 / SRS30216)</name>
    <dbReference type="NCBI Taxonomy" id="266940"/>
    <lineage>
        <taxon>Bacteria</taxon>
        <taxon>Bacillati</taxon>
        <taxon>Actinomycetota</taxon>
        <taxon>Actinomycetes</taxon>
        <taxon>Kineosporiales</taxon>
        <taxon>Kineosporiaceae</taxon>
        <taxon>Kineococcus</taxon>
    </lineage>
</organism>
<feature type="compositionally biased region" description="Low complexity" evidence="1">
    <location>
        <begin position="19"/>
        <end position="28"/>
    </location>
</feature>
<accession>A6WGY0</accession>
<proteinExistence type="predicted"/>
<keyword evidence="4" id="KW-1185">Reference proteome</keyword>
<dbReference type="GO" id="GO:0016491">
    <property type="term" value="F:oxidoreductase activity"/>
    <property type="evidence" value="ECO:0007669"/>
    <property type="project" value="InterPro"/>
</dbReference>
<dbReference type="HOGENOM" id="CLU_039076_1_0_11"/>
<dbReference type="PANTHER" id="PTHR36124:SF1">
    <property type="entry name" value="ER-BOUND OXYGENASE MPAB_MPAB'_RUBBER OXYGENASE CATALYTIC DOMAIN-CONTAINING PROTEIN"/>
    <property type="match status" value="1"/>
</dbReference>
<dbReference type="EMBL" id="CP000751">
    <property type="protein sequence ID" value="ABS06069.1"/>
    <property type="molecule type" value="Genomic_DNA"/>
</dbReference>
<dbReference type="OrthoDB" id="836517at2"/>
<feature type="region of interest" description="Disordered" evidence="1">
    <location>
        <begin position="1"/>
        <end position="44"/>
    </location>
</feature>
<dbReference type="Proteomes" id="UP000001116">
    <property type="component" value="Plasmid pKRAD01"/>
</dbReference>
<evidence type="ECO:0000313" key="4">
    <source>
        <dbReference type="Proteomes" id="UP000001116"/>
    </source>
</evidence>
<keyword evidence="3" id="KW-0614">Plasmid</keyword>
<dbReference type="Pfam" id="PF09995">
    <property type="entry name" value="MPAB_Lcp_cat"/>
    <property type="match status" value="1"/>
</dbReference>
<evidence type="ECO:0000259" key="2">
    <source>
        <dbReference type="Pfam" id="PF09995"/>
    </source>
</evidence>
<feature type="compositionally biased region" description="Polar residues" evidence="1">
    <location>
        <begin position="1"/>
        <end position="18"/>
    </location>
</feature>
<sequence length="314" mass="35364">MNAPQSADARQTSTGSTRAQDAQDAQDTQDLRSGQHPDGLVTPQVLSPQRLAEVNEVYRRLALAEFATESRIGFHLAYLRTFASPRVAGLLSHTGQMQKEPRRRGTDTGLFMYELIHHGLGSEVGDEVVRRLNGMHHRFSIRNEDYVWILGTFVVLGVRTIRRFGWRELTVFEEQASIDWYRELAARMDLTDVPETFEEFDRWFSDYEQTQLRSSPAGRQLIAATLDTVFDPVPTPLRPLAVRAAAVLLEEPARSALGFAAPGPIVRTAVHALFRLRALRRRRQPTPPSWFKPGAATSVYPQGYGLNDLGPRTQ</sequence>
<name>A6WGY0_KINRD</name>
<dbReference type="InterPro" id="IPR018713">
    <property type="entry name" value="MPAB/Lcp_cat_dom"/>
</dbReference>
<geneLocation type="plasmid" evidence="3 4">
    <name>pKRAD01</name>
</geneLocation>
<feature type="domain" description="ER-bound oxygenase mpaB/mpaB'/Rubber oxygenase catalytic" evidence="2">
    <location>
        <begin position="85"/>
        <end position="274"/>
    </location>
</feature>
<reference evidence="4" key="1">
    <citation type="journal article" date="2008" name="PLoS ONE">
        <title>Survival in nuclear waste, extreme resistance, and potential applications gleaned from the genome sequence of Kineococcus radiotolerans SRS30216.</title>
        <authorList>
            <person name="Bagwell C.E."/>
            <person name="Bhat S."/>
            <person name="Hawkins G.M."/>
            <person name="Smith B.W."/>
            <person name="Biswas T."/>
            <person name="Hoover T.R."/>
            <person name="Saunders E."/>
            <person name="Han C.S."/>
            <person name="Tsodikov O.V."/>
            <person name="Shimkets L.J."/>
        </authorList>
    </citation>
    <scope>NUCLEOTIDE SEQUENCE [LARGE SCALE GENOMIC DNA]</scope>
    <source>
        <strain evidence="4">ATCC BAA-149 / DSM 14245 / SRS30216</strain>
    </source>
</reference>
<dbReference type="AlphaFoldDB" id="A6WGY0"/>
<evidence type="ECO:0000313" key="3">
    <source>
        <dbReference type="EMBL" id="ABS06069.1"/>
    </source>
</evidence>
<evidence type="ECO:0000256" key="1">
    <source>
        <dbReference type="SAM" id="MobiDB-lite"/>
    </source>
</evidence>
<dbReference type="PANTHER" id="PTHR36124">
    <property type="match status" value="1"/>
</dbReference>
<gene>
    <name evidence="3" type="ordered locus">Krad_4610</name>
</gene>
<protein>
    <recommendedName>
        <fullName evidence="2">ER-bound oxygenase mpaB/mpaB'/Rubber oxygenase catalytic domain-containing protein</fullName>
    </recommendedName>
</protein>
<dbReference type="InterPro" id="IPR046366">
    <property type="entry name" value="MPAB"/>
</dbReference>
<dbReference type="KEGG" id="kra:Krad_4610"/>
<dbReference type="RefSeq" id="WP_012001953.1">
    <property type="nucleotide sequence ID" value="NC_009806.1"/>
</dbReference>